<feature type="binding site" evidence="8">
    <location>
        <position position="99"/>
    </location>
    <ligand>
        <name>shikimate</name>
        <dbReference type="ChEBI" id="CHEBI:36208"/>
    </ligand>
</feature>
<dbReference type="Proteomes" id="UP000194260">
    <property type="component" value="Chromosome"/>
</dbReference>
<dbReference type="PANTHER" id="PTHR21089">
    <property type="entry name" value="SHIKIMATE DEHYDROGENASE"/>
    <property type="match status" value="1"/>
</dbReference>
<evidence type="ECO:0000256" key="4">
    <source>
        <dbReference type="ARBA" id="ARBA00022857"/>
    </source>
</evidence>
<feature type="binding site" evidence="8">
    <location>
        <position position="205"/>
    </location>
    <ligand>
        <name>shikimate</name>
        <dbReference type="ChEBI" id="CHEBI:36208"/>
    </ligand>
</feature>
<feature type="binding site" evidence="8">
    <location>
        <begin position="14"/>
        <end position="16"/>
    </location>
    <ligand>
        <name>shikimate</name>
        <dbReference type="ChEBI" id="CHEBI:36208"/>
    </ligand>
</feature>
<dbReference type="EMBL" id="CP018789">
    <property type="protein sequence ID" value="ARR00580.1"/>
    <property type="molecule type" value="Genomic_DNA"/>
</dbReference>
<accession>A0A1X9SWF9</accession>
<keyword evidence="6 8" id="KW-0057">Aromatic amino acid biosynthesis</keyword>
<comment type="function">
    <text evidence="8">Involved in the biosynthesis of the chorismate, which leads to the biosynthesis of aromatic amino acids. Catalyzes the reversible NADPH linked reduction of 3-dehydroshikimate (DHSA) to yield shikimate (SA).</text>
</comment>
<feature type="binding site" evidence="8">
    <location>
        <position position="232"/>
    </location>
    <ligand>
        <name>shikimate</name>
        <dbReference type="ChEBI" id="CHEBI:36208"/>
    </ligand>
</feature>
<sequence length="260" mass="28632">MRYFALFGNPVSHSISPRLHNSALQGLGQSGIYGRVLLEQGSDIIAKFRKYNLSGANITIPFKESALTLCDELDKIAADIGSINTLVNKNGKIKGYNTDAPGFMMAILEFGKIDKALILGAGGTAKALAYILSINGVDVEILNRSDKKSQFVNYKFHTHSSFTPSGYDLVINTTSAGLCKNELPCDEAILKDILGSSKFAFDVIYNRPTPFLNLAKDMGLKFKNGKDMLLYQAVLAFNLFYNNKFDELKITELMSKAFEL</sequence>
<dbReference type="GO" id="GO:0008652">
    <property type="term" value="P:amino acid biosynthetic process"/>
    <property type="evidence" value="ECO:0007669"/>
    <property type="project" value="UniProtKB-KW"/>
</dbReference>
<dbReference type="Pfam" id="PF08501">
    <property type="entry name" value="Shikimate_dh_N"/>
    <property type="match status" value="1"/>
</dbReference>
<feature type="binding site" evidence="8">
    <location>
        <position position="84"/>
    </location>
    <ligand>
        <name>shikimate</name>
        <dbReference type="ChEBI" id="CHEBI:36208"/>
    </ligand>
</feature>
<reference evidence="11" key="1">
    <citation type="journal article" date="2017" name="Genome Biol. Evol.">
        <title>Comparative Genomic Analysis Identifies a Campylobacter Clade Deficient in Selenium Metabolism.</title>
        <authorList>
            <person name="Miller W.G."/>
            <person name="Yee E."/>
            <person name="Lopes B.S."/>
            <person name="Chapman M.H."/>
            <person name="Huynh S."/>
            <person name="Bono J.L."/>
            <person name="Parker C.T."/>
            <person name="Strachan N.J.C."/>
            <person name="Forbes K.J."/>
        </authorList>
    </citation>
    <scope>NUCLEOTIDE SEQUENCE [LARGE SCALE GENOMIC DNA]</scope>
    <source>
        <strain evidence="11">RM6137</strain>
    </source>
</reference>
<dbReference type="GO" id="GO:0009073">
    <property type="term" value="P:aromatic amino acid family biosynthetic process"/>
    <property type="evidence" value="ECO:0007669"/>
    <property type="project" value="UniProtKB-KW"/>
</dbReference>
<evidence type="ECO:0000256" key="3">
    <source>
        <dbReference type="ARBA" id="ARBA00022605"/>
    </source>
</evidence>
<comment type="catalytic activity">
    <reaction evidence="7 8">
        <text>shikimate + NADP(+) = 3-dehydroshikimate + NADPH + H(+)</text>
        <dbReference type="Rhea" id="RHEA:17737"/>
        <dbReference type="ChEBI" id="CHEBI:15378"/>
        <dbReference type="ChEBI" id="CHEBI:16630"/>
        <dbReference type="ChEBI" id="CHEBI:36208"/>
        <dbReference type="ChEBI" id="CHEBI:57783"/>
        <dbReference type="ChEBI" id="CHEBI:58349"/>
        <dbReference type="EC" id="1.1.1.25"/>
    </reaction>
</comment>
<dbReference type="InterPro" id="IPR022893">
    <property type="entry name" value="Shikimate_DH_fam"/>
</dbReference>
<feature type="binding site" evidence="8">
    <location>
        <position position="225"/>
    </location>
    <ligand>
        <name>NADP(+)</name>
        <dbReference type="ChEBI" id="CHEBI:58349"/>
    </ligand>
</feature>
<feature type="active site" description="Proton acceptor" evidence="8">
    <location>
        <position position="63"/>
    </location>
</feature>
<dbReference type="Gene3D" id="3.40.50.720">
    <property type="entry name" value="NAD(P)-binding Rossmann-like Domain"/>
    <property type="match status" value="1"/>
</dbReference>
<keyword evidence="3 8" id="KW-0028">Amino-acid biosynthesis</keyword>
<dbReference type="HAMAP" id="MF_00222">
    <property type="entry name" value="Shikimate_DH_AroE"/>
    <property type="match status" value="1"/>
</dbReference>
<dbReference type="SUPFAM" id="SSF51735">
    <property type="entry name" value="NAD(P)-binding Rossmann-fold domains"/>
    <property type="match status" value="1"/>
</dbReference>
<evidence type="ECO:0000313" key="10">
    <source>
        <dbReference type="EMBL" id="ARR00580.1"/>
    </source>
</evidence>
<dbReference type="STRING" id="1660073.CSUIS_0765"/>
<dbReference type="AlphaFoldDB" id="A0A1X9SWF9"/>
<dbReference type="InterPro" id="IPR046346">
    <property type="entry name" value="Aminoacid_DH-like_N_sf"/>
</dbReference>
<dbReference type="UniPathway" id="UPA00053">
    <property type="reaction ID" value="UER00087"/>
</dbReference>
<comment type="caution">
    <text evidence="8">Lacks conserved residue(s) required for the propagation of feature annotation.</text>
</comment>
<dbReference type="PANTHER" id="PTHR21089:SF1">
    <property type="entry name" value="BIFUNCTIONAL 3-DEHYDROQUINATE DEHYDRATASE_SHIKIMATE DEHYDROGENASE, CHLOROPLASTIC"/>
    <property type="match status" value="1"/>
</dbReference>
<dbReference type="InterPro" id="IPR011342">
    <property type="entry name" value="Shikimate_DH"/>
</dbReference>
<dbReference type="GO" id="GO:0050661">
    <property type="term" value="F:NADP binding"/>
    <property type="evidence" value="ECO:0007669"/>
    <property type="project" value="InterPro"/>
</dbReference>
<comment type="pathway">
    <text evidence="1 8">Metabolic intermediate biosynthesis; chorismate biosynthesis; chorismate from D-erythrose 4-phosphate and phosphoenolpyruvate: step 4/7.</text>
</comment>
<dbReference type="SUPFAM" id="SSF53223">
    <property type="entry name" value="Aminoacid dehydrogenase-like, N-terminal domain"/>
    <property type="match status" value="1"/>
</dbReference>
<dbReference type="GO" id="GO:0019632">
    <property type="term" value="P:shikimate metabolic process"/>
    <property type="evidence" value="ECO:0007669"/>
    <property type="project" value="InterPro"/>
</dbReference>
<feature type="binding site" evidence="8">
    <location>
        <position position="59"/>
    </location>
    <ligand>
        <name>shikimate</name>
        <dbReference type="ChEBI" id="CHEBI:36208"/>
    </ligand>
</feature>
<dbReference type="GO" id="GO:0004764">
    <property type="term" value="F:shikimate 3-dehydrogenase (NADP+) activity"/>
    <property type="evidence" value="ECO:0007669"/>
    <property type="project" value="UniProtKB-UniRule"/>
</dbReference>
<dbReference type="GO" id="GO:0009423">
    <property type="term" value="P:chorismate biosynthetic process"/>
    <property type="evidence" value="ECO:0007669"/>
    <property type="project" value="UniProtKB-UniRule"/>
</dbReference>
<keyword evidence="5 8" id="KW-0560">Oxidoreductase</keyword>
<dbReference type="InterPro" id="IPR013708">
    <property type="entry name" value="Shikimate_DH-bd_N"/>
</dbReference>
<evidence type="ECO:0000256" key="6">
    <source>
        <dbReference type="ARBA" id="ARBA00023141"/>
    </source>
</evidence>
<evidence type="ECO:0000256" key="8">
    <source>
        <dbReference type="HAMAP-Rule" id="MF_00222"/>
    </source>
</evidence>
<evidence type="ECO:0000313" key="11">
    <source>
        <dbReference type="Proteomes" id="UP000194260"/>
    </source>
</evidence>
<dbReference type="EC" id="1.1.1.25" evidence="2 8"/>
<evidence type="ECO:0000256" key="1">
    <source>
        <dbReference type="ARBA" id="ARBA00004871"/>
    </source>
</evidence>
<evidence type="ECO:0000259" key="9">
    <source>
        <dbReference type="Pfam" id="PF08501"/>
    </source>
</evidence>
<dbReference type="RefSeq" id="WP_086297214.1">
    <property type="nucleotide sequence ID" value="NZ_CP018789.1"/>
</dbReference>
<dbReference type="KEGG" id="camy:CSUIS_0765"/>
<gene>
    <name evidence="8 10" type="primary">aroE</name>
    <name evidence="10" type="ORF">CSUIS_0765</name>
</gene>
<name>A0A1X9SWF9_9BACT</name>
<dbReference type="Gene3D" id="3.40.50.10860">
    <property type="entry name" value="Leucine Dehydrogenase, chain A, domain 1"/>
    <property type="match status" value="1"/>
</dbReference>
<organism evidence="10 11">
    <name type="scientific">Campylobacter porcelli</name>
    <dbReference type="NCBI Taxonomy" id="1660073"/>
    <lineage>
        <taxon>Bacteria</taxon>
        <taxon>Pseudomonadati</taxon>
        <taxon>Campylobacterota</taxon>
        <taxon>Epsilonproteobacteria</taxon>
        <taxon>Campylobacterales</taxon>
        <taxon>Campylobacteraceae</taxon>
        <taxon>Campylobacter</taxon>
    </lineage>
</organism>
<evidence type="ECO:0000256" key="2">
    <source>
        <dbReference type="ARBA" id="ARBA00012962"/>
    </source>
</evidence>
<feature type="binding site" evidence="8">
    <location>
        <position position="203"/>
    </location>
    <ligand>
        <name>NADP(+)</name>
        <dbReference type="ChEBI" id="CHEBI:58349"/>
    </ligand>
</feature>
<dbReference type="CDD" id="cd01065">
    <property type="entry name" value="NAD_bind_Shikimate_DH"/>
    <property type="match status" value="1"/>
</dbReference>
<evidence type="ECO:0000256" key="7">
    <source>
        <dbReference type="ARBA" id="ARBA00049442"/>
    </source>
</evidence>
<keyword evidence="4 8" id="KW-0521">NADP</keyword>
<comment type="similarity">
    <text evidence="8">Belongs to the shikimate dehydrogenase family.</text>
</comment>
<feature type="domain" description="Shikimate dehydrogenase substrate binding N-terminal" evidence="9">
    <location>
        <begin position="6"/>
        <end position="86"/>
    </location>
</feature>
<evidence type="ECO:0000256" key="5">
    <source>
        <dbReference type="ARBA" id="ARBA00023002"/>
    </source>
</evidence>
<dbReference type="InterPro" id="IPR036291">
    <property type="entry name" value="NAD(P)-bd_dom_sf"/>
</dbReference>
<comment type="subunit">
    <text evidence="8">Homodimer.</text>
</comment>
<dbReference type="GO" id="GO:0005829">
    <property type="term" value="C:cytosol"/>
    <property type="evidence" value="ECO:0007669"/>
    <property type="project" value="TreeGrafter"/>
</dbReference>
<protein>
    <recommendedName>
        <fullName evidence="2 8">Shikimate dehydrogenase (NADP(+))</fullName>
        <shortName evidence="8">SDH</shortName>
        <ecNumber evidence="2 8">1.1.1.25</ecNumber>
    </recommendedName>
</protein>
<dbReference type="NCBIfam" id="TIGR00507">
    <property type="entry name" value="aroE"/>
    <property type="match status" value="1"/>
</dbReference>
<dbReference type="NCBIfam" id="NF001316">
    <property type="entry name" value="PRK00258.2-5"/>
    <property type="match status" value="1"/>
</dbReference>
<proteinExistence type="inferred from homology"/>